<organism evidence="2 3">
    <name type="scientific">Vicia faba</name>
    <name type="common">Broad bean</name>
    <name type="synonym">Faba vulgaris</name>
    <dbReference type="NCBI Taxonomy" id="3906"/>
    <lineage>
        <taxon>Eukaryota</taxon>
        <taxon>Viridiplantae</taxon>
        <taxon>Streptophyta</taxon>
        <taxon>Embryophyta</taxon>
        <taxon>Tracheophyta</taxon>
        <taxon>Spermatophyta</taxon>
        <taxon>Magnoliopsida</taxon>
        <taxon>eudicotyledons</taxon>
        <taxon>Gunneridae</taxon>
        <taxon>Pentapetalae</taxon>
        <taxon>rosids</taxon>
        <taxon>fabids</taxon>
        <taxon>Fabales</taxon>
        <taxon>Fabaceae</taxon>
        <taxon>Papilionoideae</taxon>
        <taxon>50 kb inversion clade</taxon>
        <taxon>NPAAA clade</taxon>
        <taxon>Hologalegina</taxon>
        <taxon>IRL clade</taxon>
        <taxon>Fabeae</taxon>
        <taxon>Vicia</taxon>
    </lineage>
</organism>
<keyword evidence="1" id="KW-1133">Transmembrane helix</keyword>
<dbReference type="AlphaFoldDB" id="A0AAV1AI45"/>
<gene>
    <name evidence="2" type="ORF">VFH_IV167200</name>
</gene>
<keyword evidence="3" id="KW-1185">Reference proteome</keyword>
<name>A0AAV1AI45_VICFA</name>
<feature type="transmembrane region" description="Helical" evidence="1">
    <location>
        <begin position="20"/>
        <end position="37"/>
    </location>
</feature>
<dbReference type="EMBL" id="OX451739">
    <property type="protein sequence ID" value="CAI8610135.1"/>
    <property type="molecule type" value="Genomic_DNA"/>
</dbReference>
<keyword evidence="1" id="KW-0812">Transmembrane</keyword>
<sequence>MIFFSFSSDYVQSKLNTVSHLLLIFLVLGAISSHLLTRQSIPIHHRLSTMVFLLCALRSCSLSRVADQVVGDEDELLMMMIEERCREKKIVEIVDACSIKVDGEKGSAEEVAGREWRLRVNVEDDVEGLDAIQRECRHVT</sequence>
<reference evidence="2 3" key="1">
    <citation type="submission" date="2023-01" db="EMBL/GenBank/DDBJ databases">
        <authorList>
            <person name="Kreplak J."/>
        </authorList>
    </citation>
    <scope>NUCLEOTIDE SEQUENCE [LARGE SCALE GENOMIC DNA]</scope>
</reference>
<evidence type="ECO:0000313" key="3">
    <source>
        <dbReference type="Proteomes" id="UP001157006"/>
    </source>
</evidence>
<protein>
    <submittedName>
        <fullName evidence="2">Uncharacterized protein</fullName>
    </submittedName>
</protein>
<keyword evidence="1" id="KW-0472">Membrane</keyword>
<dbReference type="Proteomes" id="UP001157006">
    <property type="component" value="Chromosome 4"/>
</dbReference>
<evidence type="ECO:0000313" key="2">
    <source>
        <dbReference type="EMBL" id="CAI8610135.1"/>
    </source>
</evidence>
<evidence type="ECO:0000256" key="1">
    <source>
        <dbReference type="SAM" id="Phobius"/>
    </source>
</evidence>
<accession>A0AAV1AI45</accession>
<proteinExistence type="predicted"/>